<gene>
    <name evidence="2" type="ORF">Acr_11g0012040</name>
</gene>
<evidence type="ECO:0000313" key="2">
    <source>
        <dbReference type="EMBL" id="GFY96898.1"/>
    </source>
</evidence>
<reference evidence="2 3" key="1">
    <citation type="submission" date="2019-07" db="EMBL/GenBank/DDBJ databases">
        <title>De Novo Assembly of kiwifruit Actinidia rufa.</title>
        <authorList>
            <person name="Sugita-Konishi S."/>
            <person name="Sato K."/>
            <person name="Mori E."/>
            <person name="Abe Y."/>
            <person name="Kisaki G."/>
            <person name="Hamano K."/>
            <person name="Suezawa K."/>
            <person name="Otani M."/>
            <person name="Fukuda T."/>
            <person name="Manabe T."/>
            <person name="Gomi K."/>
            <person name="Tabuchi M."/>
            <person name="Akimitsu K."/>
            <person name="Kataoka I."/>
        </authorList>
    </citation>
    <scope>NUCLEOTIDE SEQUENCE [LARGE SCALE GENOMIC DNA]</scope>
    <source>
        <strain evidence="3">cv. Fuchu</strain>
    </source>
</reference>
<dbReference type="AlphaFoldDB" id="A0A7J0FE04"/>
<name>A0A7J0FE04_9ERIC</name>
<sequence>MAATSDDLEAANSSQSKLAEASTLDHVPVSPTVNIHADCQAPSSCNIEKEVERYFVLPDLNMMPGEEDPDSGIS</sequence>
<comment type="caution">
    <text evidence="2">The sequence shown here is derived from an EMBL/GenBank/DDBJ whole genome shotgun (WGS) entry which is preliminary data.</text>
</comment>
<dbReference type="EMBL" id="BJWL01000011">
    <property type="protein sequence ID" value="GFY96898.1"/>
    <property type="molecule type" value="Genomic_DNA"/>
</dbReference>
<accession>A0A7J0FE04</accession>
<protein>
    <submittedName>
        <fullName evidence="2">Uncharacterized protein</fullName>
    </submittedName>
</protein>
<dbReference type="OrthoDB" id="1696863at2759"/>
<evidence type="ECO:0000256" key="1">
    <source>
        <dbReference type="SAM" id="MobiDB-lite"/>
    </source>
</evidence>
<proteinExistence type="predicted"/>
<evidence type="ECO:0000313" key="3">
    <source>
        <dbReference type="Proteomes" id="UP000585474"/>
    </source>
</evidence>
<keyword evidence="3" id="KW-1185">Reference proteome</keyword>
<feature type="region of interest" description="Disordered" evidence="1">
    <location>
        <begin position="1"/>
        <end position="25"/>
    </location>
</feature>
<dbReference type="Proteomes" id="UP000585474">
    <property type="component" value="Unassembled WGS sequence"/>
</dbReference>
<organism evidence="2 3">
    <name type="scientific">Actinidia rufa</name>
    <dbReference type="NCBI Taxonomy" id="165716"/>
    <lineage>
        <taxon>Eukaryota</taxon>
        <taxon>Viridiplantae</taxon>
        <taxon>Streptophyta</taxon>
        <taxon>Embryophyta</taxon>
        <taxon>Tracheophyta</taxon>
        <taxon>Spermatophyta</taxon>
        <taxon>Magnoliopsida</taxon>
        <taxon>eudicotyledons</taxon>
        <taxon>Gunneridae</taxon>
        <taxon>Pentapetalae</taxon>
        <taxon>asterids</taxon>
        <taxon>Ericales</taxon>
        <taxon>Actinidiaceae</taxon>
        <taxon>Actinidia</taxon>
    </lineage>
</organism>